<dbReference type="EMBL" id="AUWY01000120">
    <property type="protein sequence ID" value="EQB30437.1"/>
    <property type="molecule type" value="Genomic_DNA"/>
</dbReference>
<dbReference type="GO" id="GO:0016787">
    <property type="term" value="F:hydrolase activity"/>
    <property type="evidence" value="ECO:0007669"/>
    <property type="project" value="InterPro"/>
</dbReference>
<reference evidence="3 4" key="1">
    <citation type="journal article" date="2013" name="Genome Announc.">
        <title>Draft Genome Sequence of Sphingobium ummariense Strain RL-3, a Hexachlorocyclohexane-Degrading Bacterium.</title>
        <authorList>
            <person name="Kohli P."/>
            <person name="Dua A."/>
            <person name="Sangwan N."/>
            <person name="Oldach P."/>
            <person name="Khurana J.P."/>
            <person name="Lal R."/>
        </authorList>
    </citation>
    <scope>NUCLEOTIDE SEQUENCE [LARGE SCALE GENOMIC DNA]</scope>
    <source>
        <strain evidence="3 4">RL-3</strain>
    </source>
</reference>
<dbReference type="PATRIC" id="fig|1346791.3.peg.3663"/>
<feature type="domain" description="Amidohydrolase-related" evidence="2">
    <location>
        <begin position="10"/>
        <end position="292"/>
    </location>
</feature>
<dbReference type="Proteomes" id="UP000015523">
    <property type="component" value="Unassembled WGS sequence"/>
</dbReference>
<protein>
    <recommendedName>
        <fullName evidence="2">Amidohydrolase-related domain-containing protein</fullName>
    </recommendedName>
</protein>
<dbReference type="InterPro" id="IPR006680">
    <property type="entry name" value="Amidohydro-rel"/>
</dbReference>
<comment type="caution">
    <text evidence="3">The sequence shown here is derived from an EMBL/GenBank/DDBJ whole genome shotgun (WGS) entry which is preliminary data.</text>
</comment>
<dbReference type="PANTHER" id="PTHR43569:SF2">
    <property type="entry name" value="AMIDOHYDROLASE-RELATED DOMAIN-CONTAINING PROTEIN"/>
    <property type="match status" value="1"/>
</dbReference>
<keyword evidence="4" id="KW-1185">Reference proteome</keyword>
<dbReference type="InterPro" id="IPR052350">
    <property type="entry name" value="Metallo-dep_Lactonases"/>
</dbReference>
<organism evidence="3 4">
    <name type="scientific">Sphingobium ummariense RL-3</name>
    <dbReference type="NCBI Taxonomy" id="1346791"/>
    <lineage>
        <taxon>Bacteria</taxon>
        <taxon>Pseudomonadati</taxon>
        <taxon>Pseudomonadota</taxon>
        <taxon>Alphaproteobacteria</taxon>
        <taxon>Sphingomonadales</taxon>
        <taxon>Sphingomonadaceae</taxon>
        <taxon>Sphingobium</taxon>
    </lineage>
</organism>
<evidence type="ECO:0000256" key="1">
    <source>
        <dbReference type="ARBA" id="ARBA00038310"/>
    </source>
</evidence>
<dbReference type="InterPro" id="IPR032466">
    <property type="entry name" value="Metal_Hydrolase"/>
</dbReference>
<dbReference type="Gene3D" id="3.20.20.140">
    <property type="entry name" value="Metal-dependent hydrolases"/>
    <property type="match status" value="1"/>
</dbReference>
<sequence length="295" mass="32041">MPNPRVKLFDAHAHFFTNDIDRYPVDLTGAREGRDALLARLERDPATAERVFALWDVSGVTGGAAVQYNTVYKTDNSYTVDVADAHRDRTSAVLILAAADPATPEKLRLTAQGHNVSGLRLFGYPDAEGEYPWLDSPAALATWDVAADLGLHMVLMYAPGVPSEAALGRIVALARRYPDTVIALDHCGWPGIENGVAGTIGPEHRALADVPNIHFKFTQINFNRFAEAGIDPAGFVRLLVDSYGAGRVMWGSDYGNTKNSYVEMVHEAIKATGLLDEGERDQVLHANGARLFAGR</sequence>
<dbReference type="Pfam" id="PF04909">
    <property type="entry name" value="Amidohydro_2"/>
    <property type="match status" value="1"/>
</dbReference>
<dbReference type="AlphaFoldDB" id="T0J0S9"/>
<accession>T0J0S9</accession>
<evidence type="ECO:0000313" key="4">
    <source>
        <dbReference type="Proteomes" id="UP000015523"/>
    </source>
</evidence>
<comment type="similarity">
    <text evidence="1">Belongs to the metallo-dependent hydrolases superfamily.</text>
</comment>
<dbReference type="SUPFAM" id="SSF51556">
    <property type="entry name" value="Metallo-dependent hydrolases"/>
    <property type="match status" value="1"/>
</dbReference>
<proteinExistence type="inferred from homology"/>
<dbReference type="PANTHER" id="PTHR43569">
    <property type="entry name" value="AMIDOHYDROLASE"/>
    <property type="match status" value="1"/>
</dbReference>
<name>T0J0S9_9SPHN</name>
<dbReference type="STRING" id="1346791.M529_18975"/>
<evidence type="ECO:0000313" key="3">
    <source>
        <dbReference type="EMBL" id="EQB30437.1"/>
    </source>
</evidence>
<gene>
    <name evidence="3" type="ORF">M529_18975</name>
</gene>
<evidence type="ECO:0000259" key="2">
    <source>
        <dbReference type="Pfam" id="PF04909"/>
    </source>
</evidence>
<dbReference type="eggNOG" id="COG3618">
    <property type="taxonomic scope" value="Bacteria"/>
</dbReference>